<keyword evidence="2" id="KW-0732">Signal</keyword>
<proteinExistence type="predicted"/>
<dbReference type="AlphaFoldDB" id="A0A2G8RBB2"/>
<evidence type="ECO:0008006" key="5">
    <source>
        <dbReference type="Google" id="ProtNLM"/>
    </source>
</evidence>
<name>A0A2G8RBB2_9RHOB</name>
<feature type="transmembrane region" description="Helical" evidence="1">
    <location>
        <begin position="242"/>
        <end position="263"/>
    </location>
</feature>
<reference evidence="3 4" key="1">
    <citation type="submission" date="2013-09" db="EMBL/GenBank/DDBJ databases">
        <title>Genome sequencing of Phaeobacter antarcticus sp. nov. SM1211.</title>
        <authorList>
            <person name="Zhang X.-Y."/>
            <person name="Liu C."/>
            <person name="Chen X.-L."/>
            <person name="Xie B.-B."/>
            <person name="Qin Q.-L."/>
            <person name="Rong J.-C."/>
            <person name="Zhang Y.-Z."/>
        </authorList>
    </citation>
    <scope>NUCLEOTIDE SEQUENCE [LARGE SCALE GENOMIC DNA]</scope>
    <source>
        <strain evidence="3 4">SM1211</strain>
    </source>
</reference>
<sequence length="268" mass="29280">MMRRLASLLPLLLLLITSPAFAQDTTLPQNAVPQEEVVLGLSQDQVSIGTDFDGSNILIFGAIKRETPIPEGPPIEVLITVAGPSVPVTVRRKERRFGIWVNTDSVVVDSAPSFYAVATSAPWSQAISDVEDLRQRVSIPRAIRSVGAPMTVQDSQSFTEAVIRIRMANGLYQMAENTVVVSQQTLFDTAIEMPANLTEGTYRARILLTRGGTVISQRETVIEVRKVGLERWLFNLSREQPLSYGLLSIAIAVAAGWGASAAFRMIRS</sequence>
<organism evidence="3 4">
    <name type="scientific">Puniceibacterium antarcticum</name>
    <dbReference type="NCBI Taxonomy" id="1206336"/>
    <lineage>
        <taxon>Bacteria</taxon>
        <taxon>Pseudomonadati</taxon>
        <taxon>Pseudomonadota</taxon>
        <taxon>Alphaproteobacteria</taxon>
        <taxon>Rhodobacterales</taxon>
        <taxon>Paracoccaceae</taxon>
        <taxon>Puniceibacterium</taxon>
    </lineage>
</organism>
<evidence type="ECO:0000256" key="2">
    <source>
        <dbReference type="SAM" id="SignalP"/>
    </source>
</evidence>
<dbReference type="EMBL" id="AWWI01000120">
    <property type="protein sequence ID" value="PIL18855.1"/>
    <property type="molecule type" value="Genomic_DNA"/>
</dbReference>
<feature type="chain" id="PRO_5013876639" description="Transmembrane protein" evidence="2">
    <location>
        <begin position="23"/>
        <end position="268"/>
    </location>
</feature>
<keyword evidence="4" id="KW-1185">Reference proteome</keyword>
<evidence type="ECO:0000313" key="4">
    <source>
        <dbReference type="Proteomes" id="UP000231259"/>
    </source>
</evidence>
<feature type="signal peptide" evidence="2">
    <location>
        <begin position="1"/>
        <end position="22"/>
    </location>
</feature>
<evidence type="ECO:0000256" key="1">
    <source>
        <dbReference type="SAM" id="Phobius"/>
    </source>
</evidence>
<comment type="caution">
    <text evidence="3">The sequence shown here is derived from an EMBL/GenBank/DDBJ whole genome shotgun (WGS) entry which is preliminary data.</text>
</comment>
<protein>
    <recommendedName>
        <fullName evidence="5">Transmembrane protein</fullName>
    </recommendedName>
</protein>
<keyword evidence="1" id="KW-0472">Membrane</keyword>
<accession>A0A2G8RBB2</accession>
<evidence type="ECO:0000313" key="3">
    <source>
        <dbReference type="EMBL" id="PIL18855.1"/>
    </source>
</evidence>
<dbReference type="InterPro" id="IPR019088">
    <property type="entry name" value="CHP02186-rel_TM"/>
</dbReference>
<gene>
    <name evidence="3" type="ORF">P775_17585</name>
</gene>
<keyword evidence="1" id="KW-0812">Transmembrane</keyword>
<dbReference type="Pfam" id="PF09608">
    <property type="entry name" value="Alph_Pro_TM"/>
    <property type="match status" value="1"/>
</dbReference>
<dbReference type="Proteomes" id="UP000231259">
    <property type="component" value="Unassembled WGS sequence"/>
</dbReference>
<keyword evidence="1" id="KW-1133">Transmembrane helix</keyword>